<reference evidence="11 12" key="1">
    <citation type="submission" date="2018-06" db="EMBL/GenBank/DDBJ databases">
        <authorList>
            <consortium name="Pathogen Informatics"/>
            <person name="Doyle S."/>
        </authorList>
    </citation>
    <scope>NUCLEOTIDE SEQUENCE [LARGE SCALE GENOMIC DNA]</scope>
    <source>
        <strain evidence="11 12">NCTC12219</strain>
    </source>
</reference>
<feature type="compositionally biased region" description="Polar residues" evidence="10">
    <location>
        <begin position="59"/>
        <end position="74"/>
    </location>
</feature>
<name>A0A377JWW2_9HELI</name>
<comment type="function">
    <text evidence="9">Part of the twin-arginine translocation (Tat) system that transports large folded proteins containing a characteristic twin-arginine motif in their signal peptide across membranes. TatA could form the protein-conducting channel of the Tat system.</text>
</comment>
<dbReference type="PANTHER" id="PTHR42982:SF1">
    <property type="entry name" value="SEC-INDEPENDENT PROTEIN TRANSLOCASE PROTEIN TATA"/>
    <property type="match status" value="1"/>
</dbReference>
<dbReference type="Gene3D" id="1.20.5.3310">
    <property type="match status" value="1"/>
</dbReference>
<gene>
    <name evidence="9 11" type="primary">tatA</name>
    <name evidence="11" type="ORF">NCTC12219_01560</name>
</gene>
<dbReference type="EMBL" id="UGHX01000001">
    <property type="protein sequence ID" value="STP11662.1"/>
    <property type="molecule type" value="Genomic_DNA"/>
</dbReference>
<dbReference type="GO" id="GO:0043953">
    <property type="term" value="P:protein transport by the Tat complex"/>
    <property type="evidence" value="ECO:0007669"/>
    <property type="project" value="UniProtKB-UniRule"/>
</dbReference>
<evidence type="ECO:0000256" key="6">
    <source>
        <dbReference type="ARBA" id="ARBA00022989"/>
    </source>
</evidence>
<feature type="region of interest" description="Disordered" evidence="10">
    <location>
        <begin position="44"/>
        <end position="86"/>
    </location>
</feature>
<evidence type="ECO:0000256" key="4">
    <source>
        <dbReference type="ARBA" id="ARBA00022692"/>
    </source>
</evidence>
<keyword evidence="3 9" id="KW-1003">Cell membrane</keyword>
<keyword evidence="5 9" id="KW-0653">Protein transport</keyword>
<evidence type="ECO:0000256" key="10">
    <source>
        <dbReference type="SAM" id="MobiDB-lite"/>
    </source>
</evidence>
<comment type="subcellular location">
    <subcellularLocation>
        <location evidence="1 9">Cell membrane</location>
        <topology evidence="1 9">Single-pass membrane protein</topology>
    </subcellularLocation>
</comment>
<dbReference type="NCBIfam" id="TIGR01411">
    <property type="entry name" value="tatAE"/>
    <property type="match status" value="1"/>
</dbReference>
<keyword evidence="8 9" id="KW-0472">Membrane</keyword>
<evidence type="ECO:0000313" key="11">
    <source>
        <dbReference type="EMBL" id="STP11662.1"/>
    </source>
</evidence>
<dbReference type="Pfam" id="PF02416">
    <property type="entry name" value="TatA_B_E"/>
    <property type="match status" value="1"/>
</dbReference>
<evidence type="ECO:0000256" key="9">
    <source>
        <dbReference type="HAMAP-Rule" id="MF_00236"/>
    </source>
</evidence>
<evidence type="ECO:0000313" key="12">
    <source>
        <dbReference type="Proteomes" id="UP000255103"/>
    </source>
</evidence>
<sequence length="86" mass="9459">MTPPSMWQIVLILVIVLLLFGGKKIPELAKGLGSGIKNFKKAVKEDDENTTNKEEISQVGETSQIKQTQATESTTRNKADSQKQEA</sequence>
<feature type="transmembrane region" description="Helical" evidence="9">
    <location>
        <begin position="6"/>
        <end position="22"/>
    </location>
</feature>
<dbReference type="Proteomes" id="UP000255103">
    <property type="component" value="Unassembled WGS sequence"/>
</dbReference>
<dbReference type="InterPro" id="IPR006312">
    <property type="entry name" value="TatA/E"/>
</dbReference>
<evidence type="ECO:0000256" key="5">
    <source>
        <dbReference type="ARBA" id="ARBA00022927"/>
    </source>
</evidence>
<dbReference type="GO" id="GO:0008320">
    <property type="term" value="F:protein transmembrane transporter activity"/>
    <property type="evidence" value="ECO:0007669"/>
    <property type="project" value="UniProtKB-UniRule"/>
</dbReference>
<proteinExistence type="inferred from homology"/>
<protein>
    <recommendedName>
        <fullName evidence="9">Sec-independent protein translocase protein TatA</fullName>
    </recommendedName>
</protein>
<accession>A0A377JWW2</accession>
<evidence type="ECO:0000256" key="2">
    <source>
        <dbReference type="ARBA" id="ARBA00022448"/>
    </source>
</evidence>
<keyword evidence="2 9" id="KW-0813">Transport</keyword>
<organism evidence="11 12">
    <name type="scientific">Helicobacter cinaedi</name>
    <dbReference type="NCBI Taxonomy" id="213"/>
    <lineage>
        <taxon>Bacteria</taxon>
        <taxon>Pseudomonadati</taxon>
        <taxon>Campylobacterota</taxon>
        <taxon>Epsilonproteobacteria</taxon>
        <taxon>Campylobacterales</taxon>
        <taxon>Helicobacteraceae</taxon>
        <taxon>Helicobacter</taxon>
    </lineage>
</organism>
<dbReference type="AlphaFoldDB" id="A0A377JWW2"/>
<evidence type="ECO:0000256" key="3">
    <source>
        <dbReference type="ARBA" id="ARBA00022475"/>
    </source>
</evidence>
<evidence type="ECO:0000256" key="7">
    <source>
        <dbReference type="ARBA" id="ARBA00023010"/>
    </source>
</evidence>
<dbReference type="RefSeq" id="WP_115722197.1">
    <property type="nucleotide sequence ID" value="NZ_UGHX01000001.1"/>
</dbReference>
<dbReference type="GO" id="GO:0033281">
    <property type="term" value="C:TAT protein transport complex"/>
    <property type="evidence" value="ECO:0007669"/>
    <property type="project" value="UniProtKB-UniRule"/>
</dbReference>
<dbReference type="HAMAP" id="MF_00236">
    <property type="entry name" value="TatA_E"/>
    <property type="match status" value="1"/>
</dbReference>
<feature type="compositionally biased region" description="Basic and acidic residues" evidence="10">
    <location>
        <begin position="75"/>
        <end position="86"/>
    </location>
</feature>
<comment type="subunit">
    <text evidence="9">Forms a complex with TatC.</text>
</comment>
<evidence type="ECO:0000256" key="1">
    <source>
        <dbReference type="ARBA" id="ARBA00004162"/>
    </source>
</evidence>
<keyword evidence="7 9" id="KW-0811">Translocation</keyword>
<dbReference type="InterPro" id="IPR003369">
    <property type="entry name" value="TatA/B/E"/>
</dbReference>
<keyword evidence="4 9" id="KW-0812">Transmembrane</keyword>
<dbReference type="PANTHER" id="PTHR42982">
    <property type="entry name" value="SEC-INDEPENDENT PROTEIN TRANSLOCASE PROTEIN TATA"/>
    <property type="match status" value="1"/>
</dbReference>
<keyword evidence="6 9" id="KW-1133">Transmembrane helix</keyword>
<comment type="similarity">
    <text evidence="9">Belongs to the TatA/E family.</text>
</comment>
<evidence type="ECO:0000256" key="8">
    <source>
        <dbReference type="ARBA" id="ARBA00023136"/>
    </source>
</evidence>